<evidence type="ECO:0000256" key="3">
    <source>
        <dbReference type="ARBA" id="ARBA00007653"/>
    </source>
</evidence>
<dbReference type="Gene3D" id="1.10.10.1800">
    <property type="entry name" value="tRNA uridine 5-carboxymethylaminomethyl modification enzyme MnmG/GidA"/>
    <property type="match status" value="1"/>
</dbReference>
<dbReference type="InterPro" id="IPR020595">
    <property type="entry name" value="MnmG-rel_CS"/>
</dbReference>
<name>A0A369A5G5_9FLAO</name>
<feature type="binding site" evidence="11">
    <location>
        <begin position="13"/>
        <end position="18"/>
    </location>
    <ligand>
        <name>FAD</name>
        <dbReference type="ChEBI" id="CHEBI:57692"/>
    </ligand>
</feature>
<reference evidence="13 14" key="1">
    <citation type="submission" date="2018-07" db="EMBL/GenBank/DDBJ databases">
        <title>Genomic Encyclopedia of Type Strains, Phase IV (KMG-IV): sequencing the most valuable type-strain genomes for metagenomic binning, comparative biology and taxonomic classification.</title>
        <authorList>
            <person name="Goeker M."/>
        </authorList>
    </citation>
    <scope>NUCLEOTIDE SEQUENCE [LARGE SCALE GENOMIC DNA]</scope>
    <source>
        <strain evidence="13 14">DSM 21410</strain>
    </source>
</reference>
<dbReference type="Pfam" id="PF01134">
    <property type="entry name" value="GIDA"/>
    <property type="match status" value="1"/>
</dbReference>
<dbReference type="Gene3D" id="3.50.50.60">
    <property type="entry name" value="FAD/NAD(P)-binding domain"/>
    <property type="match status" value="2"/>
</dbReference>
<dbReference type="GO" id="GO:0002098">
    <property type="term" value="P:tRNA wobble uridine modification"/>
    <property type="evidence" value="ECO:0007669"/>
    <property type="project" value="InterPro"/>
</dbReference>
<comment type="function">
    <text evidence="2 11">NAD-binding protein involved in the addition of a carboxymethylaminomethyl (cmnm) group at the wobble position (U34) of certain tRNAs, forming tRNA-cmnm(5)s(2)U34.</text>
</comment>
<dbReference type="AlphaFoldDB" id="A0A369A5G5"/>
<keyword evidence="7 11" id="KW-0274">FAD</keyword>
<dbReference type="PANTHER" id="PTHR11806:SF0">
    <property type="entry name" value="PROTEIN MTO1 HOMOLOG, MITOCHONDRIAL"/>
    <property type="match status" value="1"/>
</dbReference>
<dbReference type="RefSeq" id="WP_037360363.1">
    <property type="nucleotide sequence ID" value="NZ_BHZF01000002.1"/>
</dbReference>
<comment type="subunit">
    <text evidence="9 11">Homodimer. Heterotetramer of two MnmE and two MnmG subunits.</text>
</comment>
<dbReference type="NCBIfam" id="TIGR00136">
    <property type="entry name" value="mnmG_gidA"/>
    <property type="match status" value="1"/>
</dbReference>
<dbReference type="PANTHER" id="PTHR11806">
    <property type="entry name" value="GLUCOSE INHIBITED DIVISION PROTEIN A"/>
    <property type="match status" value="1"/>
</dbReference>
<feature type="binding site" evidence="11">
    <location>
        <begin position="272"/>
        <end position="286"/>
    </location>
    <ligand>
        <name>NAD(+)</name>
        <dbReference type="ChEBI" id="CHEBI:57540"/>
    </ligand>
</feature>
<evidence type="ECO:0000256" key="8">
    <source>
        <dbReference type="ARBA" id="ARBA00023027"/>
    </source>
</evidence>
<dbReference type="InterPro" id="IPR002218">
    <property type="entry name" value="MnmG-rel"/>
</dbReference>
<keyword evidence="14" id="KW-1185">Reference proteome</keyword>
<dbReference type="InterPro" id="IPR049312">
    <property type="entry name" value="GIDA_C_N"/>
</dbReference>
<dbReference type="InterPro" id="IPR036188">
    <property type="entry name" value="FAD/NAD-bd_sf"/>
</dbReference>
<dbReference type="Proteomes" id="UP000253517">
    <property type="component" value="Unassembled WGS sequence"/>
</dbReference>
<keyword evidence="6 11" id="KW-0819">tRNA processing</keyword>
<dbReference type="InterPro" id="IPR004416">
    <property type="entry name" value="MnmG"/>
</dbReference>
<sequence length="623" mass="70338">MVPNRNFDVIVVGAGHAGNEAAAAAAKLGSRTLLITMNMQVIGQMSCNPAMGGIAKGQIIREIDALGGLSGIVSDNSTIQFRMLNKSKGPAMWSPRSQNDRMMFAADWRFQLESLQNLSFFQDMVTDLIIKNDRIIGVRTNLNLEFFAKSVVLTNGTFLNGTIYVGLNKFGGGRMGEGSARGITESLIKVGFDYGRMKTGTPPRVDGRSLNFSKFEIQYGDDNPGKFSFTNTSPVSDQLPCYIAYTSPEVHDLLKEGFDESPMFTGQISGTGPRYCPSIEDKINRFAHRDRHQLFIEPEGRRTYEMYINGFSTSLPAEIQYNAIRKIPGFENAKFFRPGYAIEYDYFPPTQLKHTLETKLVEGLFFAGQINGTTGYEEAAAQGIVAGINAHKSAHSEKQITIKRNEAYIGVLIDDLITKGTDEPYRMFTSRSEFRMHLRQDNADERLTPIGYQIGLIDESRYQEFCLKYTKRNKLINFLQDLSVEPTEVNPILLQNNSTPIKQSLKLINLISRPNITLYEFKTLQPLSEYIEENKLDSEIITSAEIFIKYQGYIQKEKELAEKLYKYENLEIPYTFDYDKIQSLSSEAREKLKKIRPQTIGQAQRISGINPSDINIILIFMGR</sequence>
<protein>
    <recommendedName>
        <fullName evidence="4 11">tRNA uridine 5-carboxymethylaminomethyl modification enzyme MnmG</fullName>
    </recommendedName>
    <alternativeName>
        <fullName evidence="10 11">Glucose-inhibited division protein A</fullName>
    </alternativeName>
</protein>
<evidence type="ECO:0000256" key="6">
    <source>
        <dbReference type="ARBA" id="ARBA00022694"/>
    </source>
</evidence>
<evidence type="ECO:0000256" key="10">
    <source>
        <dbReference type="ARBA" id="ARBA00031800"/>
    </source>
</evidence>
<accession>A0A369A5G5</accession>
<evidence type="ECO:0000256" key="7">
    <source>
        <dbReference type="ARBA" id="ARBA00022827"/>
    </source>
</evidence>
<dbReference type="InterPro" id="IPR044920">
    <property type="entry name" value="MnmG_C_subdom_sf"/>
</dbReference>
<dbReference type="FunFam" id="3.50.50.60:FF:000002">
    <property type="entry name" value="tRNA uridine 5-carboxymethylaminomethyl modification enzyme MnmG"/>
    <property type="match status" value="1"/>
</dbReference>
<evidence type="ECO:0000313" key="14">
    <source>
        <dbReference type="Proteomes" id="UP000253517"/>
    </source>
</evidence>
<evidence type="ECO:0000256" key="11">
    <source>
        <dbReference type="HAMAP-Rule" id="MF_00129"/>
    </source>
</evidence>
<evidence type="ECO:0000259" key="12">
    <source>
        <dbReference type="SMART" id="SM01228"/>
    </source>
</evidence>
<dbReference type="FunFam" id="1.10.150.570:FF:000001">
    <property type="entry name" value="tRNA uridine 5-carboxymethylaminomethyl modification enzyme MnmG"/>
    <property type="match status" value="1"/>
</dbReference>
<keyword evidence="8 11" id="KW-0520">NAD</keyword>
<dbReference type="Gene3D" id="1.10.150.570">
    <property type="entry name" value="GidA associated domain, C-terminal subdomain"/>
    <property type="match status" value="1"/>
</dbReference>
<proteinExistence type="inferred from homology"/>
<comment type="caution">
    <text evidence="13">The sequence shown here is derived from an EMBL/GenBank/DDBJ whole genome shotgun (WGS) entry which is preliminary data.</text>
</comment>
<dbReference type="InterPro" id="IPR047001">
    <property type="entry name" value="MnmG_C_subdom"/>
</dbReference>
<dbReference type="EMBL" id="QPJS01000002">
    <property type="protein sequence ID" value="RCX03648.1"/>
    <property type="molecule type" value="Genomic_DNA"/>
</dbReference>
<keyword evidence="5 11" id="KW-0285">Flavoprotein</keyword>
<comment type="subcellular location">
    <subcellularLocation>
        <location evidence="11">Cytoplasm</location>
    </subcellularLocation>
</comment>
<dbReference type="SUPFAM" id="SSF51905">
    <property type="entry name" value="FAD/NAD(P)-binding domain"/>
    <property type="match status" value="1"/>
</dbReference>
<evidence type="ECO:0000256" key="2">
    <source>
        <dbReference type="ARBA" id="ARBA00003717"/>
    </source>
</evidence>
<dbReference type="Pfam" id="PF21680">
    <property type="entry name" value="GIDA_C_1st"/>
    <property type="match status" value="1"/>
</dbReference>
<dbReference type="GO" id="GO:0005829">
    <property type="term" value="C:cytosol"/>
    <property type="evidence" value="ECO:0007669"/>
    <property type="project" value="TreeGrafter"/>
</dbReference>
<dbReference type="GO" id="GO:0030488">
    <property type="term" value="P:tRNA methylation"/>
    <property type="evidence" value="ECO:0007669"/>
    <property type="project" value="TreeGrafter"/>
</dbReference>
<dbReference type="PROSITE" id="PS01281">
    <property type="entry name" value="GIDA_2"/>
    <property type="match status" value="1"/>
</dbReference>
<evidence type="ECO:0000256" key="5">
    <source>
        <dbReference type="ARBA" id="ARBA00022630"/>
    </source>
</evidence>
<dbReference type="InterPro" id="IPR040131">
    <property type="entry name" value="MnmG_N"/>
</dbReference>
<organism evidence="13 14">
    <name type="scientific">Schleiferia thermophila</name>
    <dbReference type="NCBI Taxonomy" id="884107"/>
    <lineage>
        <taxon>Bacteria</taxon>
        <taxon>Pseudomonadati</taxon>
        <taxon>Bacteroidota</taxon>
        <taxon>Flavobacteriia</taxon>
        <taxon>Flavobacteriales</taxon>
        <taxon>Schleiferiaceae</taxon>
        <taxon>Schleiferia</taxon>
    </lineage>
</organism>
<evidence type="ECO:0000313" key="13">
    <source>
        <dbReference type="EMBL" id="RCX03648.1"/>
    </source>
</evidence>
<keyword evidence="11" id="KW-0963">Cytoplasm</keyword>
<dbReference type="SMART" id="SM01228">
    <property type="entry name" value="GIDA_assoc_3"/>
    <property type="match status" value="1"/>
</dbReference>
<evidence type="ECO:0000256" key="1">
    <source>
        <dbReference type="ARBA" id="ARBA00001974"/>
    </source>
</evidence>
<dbReference type="Pfam" id="PF13932">
    <property type="entry name" value="SAM_GIDA_C"/>
    <property type="match status" value="1"/>
</dbReference>
<evidence type="ECO:0000256" key="9">
    <source>
        <dbReference type="ARBA" id="ARBA00025948"/>
    </source>
</evidence>
<evidence type="ECO:0000256" key="4">
    <source>
        <dbReference type="ARBA" id="ARBA00020461"/>
    </source>
</evidence>
<dbReference type="InterPro" id="IPR026904">
    <property type="entry name" value="MnmG_C"/>
</dbReference>
<comment type="caution">
    <text evidence="11">Lacks conserved residue(s) required for the propagation of feature annotation.</text>
</comment>
<comment type="cofactor">
    <cofactor evidence="1 11">
        <name>FAD</name>
        <dbReference type="ChEBI" id="CHEBI:57692"/>
    </cofactor>
</comment>
<dbReference type="GO" id="GO:0050660">
    <property type="term" value="F:flavin adenine dinucleotide binding"/>
    <property type="evidence" value="ECO:0007669"/>
    <property type="project" value="UniProtKB-UniRule"/>
</dbReference>
<dbReference type="HAMAP" id="MF_00129">
    <property type="entry name" value="MnmG_GidA"/>
    <property type="match status" value="1"/>
</dbReference>
<feature type="domain" description="tRNA uridine 5-carboxymethylaminomethyl modification enzyme C-terminal subdomain" evidence="12">
    <location>
        <begin position="548"/>
        <end position="619"/>
    </location>
</feature>
<dbReference type="PROSITE" id="PS01280">
    <property type="entry name" value="GIDA_1"/>
    <property type="match status" value="1"/>
</dbReference>
<comment type="similarity">
    <text evidence="3 11">Belongs to the MnmG family.</text>
</comment>
<gene>
    <name evidence="11" type="primary">mnmG</name>
    <name evidence="11" type="synonym">gidA</name>
    <name evidence="13" type="ORF">DES35_10298</name>
</gene>